<keyword evidence="1 2" id="KW-0560">Oxidoreductase</keyword>
<dbReference type="PANTHER" id="PTHR42938">
    <property type="entry name" value="FORMATE DEHYDROGENASE 1"/>
    <property type="match status" value="1"/>
</dbReference>
<accession>A0ABY5Y1S9</accession>
<feature type="domain" description="D-isomer specific 2-hydroxyacid dehydrogenase catalytic" evidence="3">
    <location>
        <begin position="10"/>
        <end position="310"/>
    </location>
</feature>
<feature type="domain" description="D-isomer specific 2-hydroxyacid dehydrogenase NAD-binding" evidence="4">
    <location>
        <begin position="118"/>
        <end position="286"/>
    </location>
</feature>
<protein>
    <submittedName>
        <fullName evidence="5">Hydroxyacid dehydrogenase</fullName>
    </submittedName>
</protein>
<dbReference type="InterPro" id="IPR029753">
    <property type="entry name" value="D-isomer_DH_CS"/>
</dbReference>
<dbReference type="CDD" id="cd12173">
    <property type="entry name" value="PGDH_4"/>
    <property type="match status" value="1"/>
</dbReference>
<evidence type="ECO:0000256" key="1">
    <source>
        <dbReference type="ARBA" id="ARBA00023002"/>
    </source>
</evidence>
<dbReference type="PANTHER" id="PTHR42938:SF9">
    <property type="entry name" value="FORMATE DEHYDROGENASE 1"/>
    <property type="match status" value="1"/>
</dbReference>
<keyword evidence="6" id="KW-1185">Reference proteome</keyword>
<sequence>MKKIVISEFMDESAVLELSRNNTVVYDKNLFQNREELLHVCKDADAVIVRNKTQVDQELLSAAVKMKAVGRLGVGLDNIDTEYCEKHAVSVITARGANSISVAEYVLTGIFYFSRQYYLTTQVKSGAWPRERMIGSEAAGKTLGLIGFGDIARTVAKKASCLDMDIVAYDPYLKETDAVWKEYGGSAVKPCSLEEVLRQADVVSLHIPLCPETKNLFTASLLEKTKKGSIFINSSRGGVVDENALAQLLKKGHFKGAVLDVFANEPLEAENPFIGIENCLLTPHIAGVTEESNARISSLIAREISKILQG</sequence>
<dbReference type="SUPFAM" id="SSF52283">
    <property type="entry name" value="Formate/glycerate dehydrogenase catalytic domain-like"/>
    <property type="match status" value="1"/>
</dbReference>
<dbReference type="Gene3D" id="3.40.50.720">
    <property type="entry name" value="NAD(P)-binding Rossmann-like Domain"/>
    <property type="match status" value="2"/>
</dbReference>
<dbReference type="EMBL" id="CP065938">
    <property type="protein sequence ID" value="UWX05213.1"/>
    <property type="molecule type" value="Genomic_DNA"/>
</dbReference>
<dbReference type="InterPro" id="IPR036291">
    <property type="entry name" value="NAD(P)-bd_dom_sf"/>
</dbReference>
<dbReference type="InterPro" id="IPR006139">
    <property type="entry name" value="D-isomer_2_OHA_DH_cat_dom"/>
</dbReference>
<organism evidence="5 6">
    <name type="scientific">Taurinivorans muris</name>
    <dbReference type="NCBI Taxonomy" id="2787751"/>
    <lineage>
        <taxon>Bacteria</taxon>
        <taxon>Pseudomonadati</taxon>
        <taxon>Thermodesulfobacteriota</taxon>
        <taxon>Desulfovibrionia</taxon>
        <taxon>Desulfovibrionales</taxon>
        <taxon>Desulfovibrionaceae</taxon>
        <taxon>Taurinivorans</taxon>
    </lineage>
</organism>
<comment type="similarity">
    <text evidence="2">Belongs to the D-isomer specific 2-hydroxyacid dehydrogenase family.</text>
</comment>
<evidence type="ECO:0000259" key="4">
    <source>
        <dbReference type="Pfam" id="PF02826"/>
    </source>
</evidence>
<dbReference type="InterPro" id="IPR006140">
    <property type="entry name" value="D-isomer_DH_NAD-bd"/>
</dbReference>
<dbReference type="Pfam" id="PF00389">
    <property type="entry name" value="2-Hacid_dh"/>
    <property type="match status" value="1"/>
</dbReference>
<reference evidence="5" key="1">
    <citation type="submission" date="2020-12" db="EMBL/GenBank/DDBJ databases">
        <title>Taurinivorans muris gen. nov., sp. nov., fundamental and realized metabolic niche of a ubiquitous sulfidogenic bacterium in the murine intestine.</title>
        <authorList>
            <person name="Ye H."/>
            <person name="Hanson B.T."/>
            <person name="Loy A."/>
        </authorList>
    </citation>
    <scope>NUCLEOTIDE SEQUENCE</scope>
    <source>
        <strain evidence="5">LT0009</strain>
    </source>
</reference>
<gene>
    <name evidence="5" type="ORF">JBF11_07060</name>
</gene>
<dbReference type="Proteomes" id="UP001058120">
    <property type="component" value="Chromosome"/>
</dbReference>
<dbReference type="PROSITE" id="PS00671">
    <property type="entry name" value="D_2_HYDROXYACID_DH_3"/>
    <property type="match status" value="1"/>
</dbReference>
<name>A0ABY5Y1S9_9BACT</name>
<proteinExistence type="inferred from homology"/>
<evidence type="ECO:0000313" key="6">
    <source>
        <dbReference type="Proteomes" id="UP001058120"/>
    </source>
</evidence>
<evidence type="ECO:0000256" key="2">
    <source>
        <dbReference type="RuleBase" id="RU003719"/>
    </source>
</evidence>
<dbReference type="SUPFAM" id="SSF51735">
    <property type="entry name" value="NAD(P)-binding Rossmann-fold domains"/>
    <property type="match status" value="1"/>
</dbReference>
<evidence type="ECO:0000313" key="5">
    <source>
        <dbReference type="EMBL" id="UWX05213.1"/>
    </source>
</evidence>
<dbReference type="Pfam" id="PF02826">
    <property type="entry name" value="2-Hacid_dh_C"/>
    <property type="match status" value="1"/>
</dbReference>
<dbReference type="RefSeq" id="WP_334314781.1">
    <property type="nucleotide sequence ID" value="NZ_CP065938.1"/>
</dbReference>
<evidence type="ECO:0000259" key="3">
    <source>
        <dbReference type="Pfam" id="PF00389"/>
    </source>
</evidence>